<dbReference type="AlphaFoldDB" id="A0AAV4ESQ0"/>
<organism evidence="2 3">
    <name type="scientific">Elysia marginata</name>
    <dbReference type="NCBI Taxonomy" id="1093978"/>
    <lineage>
        <taxon>Eukaryota</taxon>
        <taxon>Metazoa</taxon>
        <taxon>Spiralia</taxon>
        <taxon>Lophotrochozoa</taxon>
        <taxon>Mollusca</taxon>
        <taxon>Gastropoda</taxon>
        <taxon>Heterobranchia</taxon>
        <taxon>Euthyneura</taxon>
        <taxon>Panpulmonata</taxon>
        <taxon>Sacoglossa</taxon>
        <taxon>Placobranchoidea</taxon>
        <taxon>Plakobranchidae</taxon>
        <taxon>Elysia</taxon>
    </lineage>
</organism>
<gene>
    <name evidence="2" type="ORF">ElyMa_003625700</name>
</gene>
<protein>
    <recommendedName>
        <fullName evidence="4">G-protein coupled receptors family 1 profile domain-containing protein</fullName>
    </recommendedName>
</protein>
<accession>A0AAV4ESQ0</accession>
<dbReference type="Proteomes" id="UP000762676">
    <property type="component" value="Unassembled WGS sequence"/>
</dbReference>
<feature type="transmembrane region" description="Helical" evidence="1">
    <location>
        <begin position="12"/>
        <end position="32"/>
    </location>
</feature>
<proteinExistence type="predicted"/>
<name>A0AAV4ESQ0_9GAST</name>
<dbReference type="EMBL" id="BMAT01007428">
    <property type="protein sequence ID" value="GFR64163.1"/>
    <property type="molecule type" value="Genomic_DNA"/>
</dbReference>
<keyword evidence="3" id="KW-1185">Reference proteome</keyword>
<keyword evidence="1" id="KW-0812">Transmembrane</keyword>
<evidence type="ECO:0000313" key="3">
    <source>
        <dbReference type="Proteomes" id="UP000762676"/>
    </source>
</evidence>
<feature type="transmembrane region" description="Helical" evidence="1">
    <location>
        <begin position="73"/>
        <end position="96"/>
    </location>
</feature>
<sequence length="130" mass="14589">MDQEKRHHPLQMIYTCASTISIVVTEVIIIFIPHYLFITPICAVITFSVVAIPLFLFLLFMNIITTTITTSSTITTIIVITTLTFTTTTTTILHLITTRFSLVFSTIAKATKTIFKNLRPQIAINILIVV</sequence>
<evidence type="ECO:0000313" key="2">
    <source>
        <dbReference type="EMBL" id="GFR64163.1"/>
    </source>
</evidence>
<evidence type="ECO:0008006" key="4">
    <source>
        <dbReference type="Google" id="ProtNLM"/>
    </source>
</evidence>
<comment type="caution">
    <text evidence="2">The sequence shown here is derived from an EMBL/GenBank/DDBJ whole genome shotgun (WGS) entry which is preliminary data.</text>
</comment>
<keyword evidence="1" id="KW-0472">Membrane</keyword>
<keyword evidence="1" id="KW-1133">Transmembrane helix</keyword>
<feature type="transmembrane region" description="Helical" evidence="1">
    <location>
        <begin position="38"/>
        <end position="61"/>
    </location>
</feature>
<evidence type="ECO:0000256" key="1">
    <source>
        <dbReference type="SAM" id="Phobius"/>
    </source>
</evidence>
<reference evidence="2 3" key="1">
    <citation type="journal article" date="2021" name="Elife">
        <title>Chloroplast acquisition without the gene transfer in kleptoplastic sea slugs, Plakobranchus ocellatus.</title>
        <authorList>
            <person name="Maeda T."/>
            <person name="Takahashi S."/>
            <person name="Yoshida T."/>
            <person name="Shimamura S."/>
            <person name="Takaki Y."/>
            <person name="Nagai Y."/>
            <person name="Toyoda A."/>
            <person name="Suzuki Y."/>
            <person name="Arimoto A."/>
            <person name="Ishii H."/>
            <person name="Satoh N."/>
            <person name="Nishiyama T."/>
            <person name="Hasebe M."/>
            <person name="Maruyama T."/>
            <person name="Minagawa J."/>
            <person name="Obokata J."/>
            <person name="Shigenobu S."/>
        </authorList>
    </citation>
    <scope>NUCLEOTIDE SEQUENCE [LARGE SCALE GENOMIC DNA]</scope>
</reference>